<accession>A0A9D5M2P9</accession>
<dbReference type="Proteomes" id="UP000806542">
    <property type="component" value="Unassembled WGS sequence"/>
</dbReference>
<protein>
    <submittedName>
        <fullName evidence="1">Uncharacterized protein</fullName>
    </submittedName>
</protein>
<dbReference type="AlphaFoldDB" id="A0A9D5M2P9"/>
<proteinExistence type="predicted"/>
<reference evidence="1" key="1">
    <citation type="submission" date="2020-10" db="EMBL/GenBank/DDBJ databases">
        <title>ChiBAC.</title>
        <authorList>
            <person name="Zenner C."/>
            <person name="Hitch T.C.A."/>
            <person name="Clavel T."/>
        </authorList>
    </citation>
    <scope>NUCLEOTIDE SEQUENCE</scope>
    <source>
        <strain evidence="1">DSM 107454</strain>
    </source>
</reference>
<gene>
    <name evidence="1" type="ORF">INF28_03785</name>
</gene>
<organism evidence="1 2">
    <name type="scientific">Ructibacterium gallinarum</name>
    <dbReference type="NCBI Taxonomy" id="2779355"/>
    <lineage>
        <taxon>Bacteria</taxon>
        <taxon>Bacillati</taxon>
        <taxon>Bacillota</taxon>
        <taxon>Clostridia</taxon>
        <taxon>Eubacteriales</taxon>
        <taxon>Oscillospiraceae</taxon>
        <taxon>Ructibacterium</taxon>
    </lineage>
</organism>
<sequence length="78" mass="9146">MNVNGFFVPDKEIMRALCDVGCDDTIIDKFIKTDGRKKDMLHILQEQRVNILNILHPVQRQLECIDFLIYKIRKAGEK</sequence>
<dbReference type="RefSeq" id="WP_226392148.1">
    <property type="nucleotide sequence ID" value="NZ_JADCKB010000006.1"/>
</dbReference>
<dbReference type="EMBL" id="JADCKB010000006">
    <property type="protein sequence ID" value="MBE5039584.1"/>
    <property type="molecule type" value="Genomic_DNA"/>
</dbReference>
<name>A0A9D5M2P9_9FIRM</name>
<evidence type="ECO:0000313" key="2">
    <source>
        <dbReference type="Proteomes" id="UP000806542"/>
    </source>
</evidence>
<evidence type="ECO:0000313" key="1">
    <source>
        <dbReference type="EMBL" id="MBE5039584.1"/>
    </source>
</evidence>
<comment type="caution">
    <text evidence="1">The sequence shown here is derived from an EMBL/GenBank/DDBJ whole genome shotgun (WGS) entry which is preliminary data.</text>
</comment>
<keyword evidence="2" id="KW-1185">Reference proteome</keyword>